<keyword evidence="2" id="KW-1185">Reference proteome</keyword>
<comment type="caution">
    <text evidence="1">The sequence shown here is derived from an EMBL/GenBank/DDBJ whole genome shotgun (WGS) entry which is preliminary data.</text>
</comment>
<gene>
    <name evidence="1" type="ORF">TSA66_05825</name>
</gene>
<dbReference type="RefSeq" id="WP_040039351.1">
    <property type="nucleotide sequence ID" value="NZ_JWJG01000028.1"/>
</dbReference>
<organism evidence="1 2">
    <name type="scientific">Noviherbaspirillum autotrophicum</name>
    <dbReference type="NCBI Taxonomy" id="709839"/>
    <lineage>
        <taxon>Bacteria</taxon>
        <taxon>Pseudomonadati</taxon>
        <taxon>Pseudomonadota</taxon>
        <taxon>Betaproteobacteria</taxon>
        <taxon>Burkholderiales</taxon>
        <taxon>Oxalobacteraceae</taxon>
        <taxon>Noviherbaspirillum</taxon>
    </lineage>
</organism>
<dbReference type="Pfam" id="PF02585">
    <property type="entry name" value="PIG-L"/>
    <property type="match status" value="1"/>
</dbReference>
<dbReference type="EMBL" id="JWJG01000028">
    <property type="protein sequence ID" value="KIF80444.1"/>
    <property type="molecule type" value="Genomic_DNA"/>
</dbReference>
<reference evidence="1 2" key="1">
    <citation type="submission" date="2014-12" db="EMBL/GenBank/DDBJ databases">
        <title>Denitrispirillum autotrophicum gen. nov., sp. nov., Denitrifying, Facultatively Autotrophic Bacteria Isolated from Rice Paddy Soil.</title>
        <authorList>
            <person name="Ishii S."/>
            <person name="Ashida N."/>
            <person name="Ohno H."/>
            <person name="Otsuka S."/>
            <person name="Yokota A."/>
            <person name="Senoo K."/>
        </authorList>
    </citation>
    <scope>NUCLEOTIDE SEQUENCE [LARGE SCALE GENOMIC DNA]</scope>
    <source>
        <strain evidence="1 2">TSA66</strain>
    </source>
</reference>
<dbReference type="SUPFAM" id="SSF102588">
    <property type="entry name" value="LmbE-like"/>
    <property type="match status" value="1"/>
</dbReference>
<dbReference type="InterPro" id="IPR003737">
    <property type="entry name" value="GlcNAc_PI_deacetylase-related"/>
</dbReference>
<evidence type="ECO:0000313" key="2">
    <source>
        <dbReference type="Proteomes" id="UP000031572"/>
    </source>
</evidence>
<dbReference type="OrthoDB" id="9816564at2"/>
<dbReference type="Gene3D" id="3.40.50.10320">
    <property type="entry name" value="LmbE-like"/>
    <property type="match status" value="1"/>
</dbReference>
<proteinExistence type="predicted"/>
<dbReference type="InterPro" id="IPR024078">
    <property type="entry name" value="LmbE-like_dom_sf"/>
</dbReference>
<protein>
    <submittedName>
        <fullName evidence="1">LmbE family protein</fullName>
    </submittedName>
</protein>
<dbReference type="AlphaFoldDB" id="A0A0C2BKE4"/>
<sequence>MLLSFKNVLVLAPHTDDGELGAGATIALLIERGANVSYAAFSTAEDSLDPAFPPGTLEREVKLATSRLNIKPENLYIYRNKVRELEYRRQEILDEMIHLRKNNYDLVLMPSVHDIHQDHEVIAREGLRAFKQTTILGYELIWNNLSFNTSCFVRLSKRHVEMKCEALTAYMSQAGRPYMTREFIMSLAKARGVQIGVEYAESFEVVRWVL</sequence>
<evidence type="ECO:0000313" key="1">
    <source>
        <dbReference type="EMBL" id="KIF80444.1"/>
    </source>
</evidence>
<dbReference type="STRING" id="709839.TSA66_05825"/>
<dbReference type="Proteomes" id="UP000031572">
    <property type="component" value="Unassembled WGS sequence"/>
</dbReference>
<accession>A0A0C2BKE4</accession>
<name>A0A0C2BKE4_9BURK</name>